<keyword evidence="5" id="KW-0732">Signal</keyword>
<reference evidence="7" key="1">
    <citation type="journal article" date="2012" name="Proc. Natl. Acad. Sci. U.S.A.">
        <title>Genome sequence of the button mushroom Agaricus bisporus reveals mechanisms governing adaptation to a humic-rich ecological niche.</title>
        <authorList>
            <person name="Morin E."/>
            <person name="Kohler A."/>
            <person name="Baker A.R."/>
            <person name="Foulongne-Oriol M."/>
            <person name="Lombard V."/>
            <person name="Nagy L.G."/>
            <person name="Ohm R.A."/>
            <person name="Patyshakuliyeva A."/>
            <person name="Brun A."/>
            <person name="Aerts A.L."/>
            <person name="Bailey A.M."/>
            <person name="Billette C."/>
            <person name="Coutinho P.M."/>
            <person name="Deakin G."/>
            <person name="Doddapaneni H."/>
            <person name="Floudas D."/>
            <person name="Grimwood J."/>
            <person name="Hilden K."/>
            <person name="Kuees U."/>
            <person name="LaButti K.M."/>
            <person name="Lapidus A."/>
            <person name="Lindquist E.A."/>
            <person name="Lucas S.M."/>
            <person name="Murat C."/>
            <person name="Riley R.W."/>
            <person name="Salamov A.A."/>
            <person name="Schmutz J."/>
            <person name="Subramanian V."/>
            <person name="Woesten H.A.B."/>
            <person name="Xu J."/>
            <person name="Eastwood D.C."/>
            <person name="Foster G.D."/>
            <person name="Sonnenberg A.S."/>
            <person name="Cullen D."/>
            <person name="de Vries R.P."/>
            <person name="Lundell T."/>
            <person name="Hibbett D.S."/>
            <person name="Henrissat B."/>
            <person name="Burton K.S."/>
            <person name="Kerrigan R.W."/>
            <person name="Challen M.P."/>
            <person name="Grigoriev I.V."/>
            <person name="Martin F."/>
        </authorList>
    </citation>
    <scope>NUCLEOTIDE SEQUENCE [LARGE SCALE GENOMIC DNA]</scope>
    <source>
        <strain evidence="7">JB137-S8 / ATCC MYA-4627 / FGSC 10392</strain>
    </source>
</reference>
<dbReference type="PANTHER" id="PTHR47447">
    <property type="entry name" value="OS03G0856100 PROTEIN"/>
    <property type="match status" value="1"/>
</dbReference>
<comment type="subunit">
    <text evidence="4">Binds to mitochondrial small subunit 15S rRNA.</text>
</comment>
<dbReference type="KEGG" id="abp:AGABI1DRAFT73282"/>
<evidence type="ECO:0008006" key="8">
    <source>
        <dbReference type="Google" id="ProtNLM"/>
    </source>
</evidence>
<comment type="similarity">
    <text evidence="1">Belongs to the CCM1 family.</text>
</comment>
<evidence type="ECO:0000256" key="5">
    <source>
        <dbReference type="SAM" id="SignalP"/>
    </source>
</evidence>
<dbReference type="HOGENOM" id="CLU_027583_0_0_1"/>
<gene>
    <name evidence="6" type="ORF">AGABI1DRAFT_73282</name>
</gene>
<sequence length="658" mass="74413">MLRASSLGLHFVPTTVAIFLPCFRTSGMITGHRIQWFAGRYSSVPTLHLRLTSHDARLPTESLSFASTAALAENQPASNQPTEKSLTEKAVALEEDSLMEDGETIQRAIGDNHEFAVDPVSTEPLEGVQESEEISPPGFYIQEAFFLSGRPWARQTVKPLRGYGPRRLVVIPGPEDELEGAEKVSQDMLHVVATTSSVENGWNAYCVLSRLQRRRDLAADNGNASALIPFACLHRLARLISQNVPKTRAQFLRLLSVLTTIQNYGGKIQLHEWNALIDHAGKGWRKSHAGDFSNSLSIYYDMVYNRSPGSRFSDADFDDVLSPRPEDDPFHIHLPSTPMMEPDIYTYTTLIDIAARTNHPQTLHRATILFKQTALPPNRITHLALLKYFTARKQLAGVRSTITKMQEQNLELGVDGLNACMWAYGHNKRVDVVMMIYRLLRNNIVPEAYSGADDITAVREKLQDLEGIIIKPDWRPNEVTFTLMIQTMAYYGNLRAALSVFIDMISTSNVERGAPLTLTESGELQPVLYSPTVHVFRALMLGFRRHGPGPRRKRRGPQPGGLEWNLENLQNIFDRFIELPPDTMVSEATVFWILNSFSRMGGHDIDLLRTVWIRMEDRFGMLQRGPNHRLTRWRRRLFPEAEDLDEPESGRDDNSDDL</sequence>
<proteinExistence type="inferred from homology"/>
<evidence type="ECO:0000256" key="2">
    <source>
        <dbReference type="ARBA" id="ARBA00022737"/>
    </source>
</evidence>
<dbReference type="eggNOG" id="KOG4197">
    <property type="taxonomic scope" value="Eukaryota"/>
</dbReference>
<evidence type="ECO:0000313" key="6">
    <source>
        <dbReference type="EMBL" id="EKM80257.1"/>
    </source>
</evidence>
<dbReference type="AlphaFoldDB" id="K5XB17"/>
<keyword evidence="2" id="KW-0677">Repeat</keyword>
<organism evidence="6 7">
    <name type="scientific">Agaricus bisporus var. burnettii (strain JB137-S8 / ATCC MYA-4627 / FGSC 10392)</name>
    <name type="common">White button mushroom</name>
    <dbReference type="NCBI Taxonomy" id="597362"/>
    <lineage>
        <taxon>Eukaryota</taxon>
        <taxon>Fungi</taxon>
        <taxon>Dikarya</taxon>
        <taxon>Basidiomycota</taxon>
        <taxon>Agaricomycotina</taxon>
        <taxon>Agaricomycetes</taxon>
        <taxon>Agaricomycetidae</taxon>
        <taxon>Agaricales</taxon>
        <taxon>Agaricineae</taxon>
        <taxon>Agaricaceae</taxon>
        <taxon>Agaricus</taxon>
    </lineage>
</organism>
<evidence type="ECO:0000313" key="7">
    <source>
        <dbReference type="Proteomes" id="UP000008493"/>
    </source>
</evidence>
<dbReference type="GeneID" id="18831097"/>
<dbReference type="Proteomes" id="UP000008493">
    <property type="component" value="Unassembled WGS sequence"/>
</dbReference>
<feature type="signal peptide" evidence="5">
    <location>
        <begin position="1"/>
        <end position="17"/>
    </location>
</feature>
<dbReference type="InterPro" id="IPR002885">
    <property type="entry name" value="PPR_rpt"/>
</dbReference>
<dbReference type="Gene3D" id="1.25.40.10">
    <property type="entry name" value="Tetratricopeptide repeat domain"/>
    <property type="match status" value="1"/>
</dbReference>
<evidence type="ECO:0000256" key="4">
    <source>
        <dbReference type="ARBA" id="ARBA00044511"/>
    </source>
</evidence>
<dbReference type="OMA" id="ACIWAYA"/>
<comment type="function">
    <text evidence="3">Regulates mitochondrial small subunit maturation by controlling 15S rRNA 5'-end processing. Localizes to the 5' precursor of the 15S rRNA in a position that is subsequently occupied by mS47 in the mature yeast mtSSU. Uses structure and sequence-specific RNA recognition, binding to a single-stranded region of the precursor and specifically recognizing bases -6 to -1. The exchange of Ccm1 for mS47 is coupled to the irreversible removal of precursor rRNA that is accompanied by conformational changes of the mitoribosomal proteins uS5m and mS26. These conformational changes signal completion of 5'-end rRNA processing through protection of the mature 5'-end of the 15S rRNA and stabilization of mS47. The removal of the 5' precursor together with the dissociation of Ccm1 may be catalyzed by the 5'-3' exoribonuclease Pet127. Involved in the specific removal of group I introns in mitochondrial encoded transcripts.</text>
</comment>
<dbReference type="InterPro" id="IPR011990">
    <property type="entry name" value="TPR-like_helical_dom_sf"/>
</dbReference>
<accession>K5XB17</accession>
<dbReference type="RefSeq" id="XP_007329032.1">
    <property type="nucleotide sequence ID" value="XM_007328970.1"/>
</dbReference>
<dbReference type="OrthoDB" id="1908178at2759"/>
<dbReference type="PANTHER" id="PTHR47447:SF17">
    <property type="entry name" value="OS12G0638900 PROTEIN"/>
    <property type="match status" value="1"/>
</dbReference>
<feature type="chain" id="PRO_5003890263" description="Pentacotripeptide-repeat region of PRORP domain-containing protein" evidence="5">
    <location>
        <begin position="18"/>
        <end position="658"/>
    </location>
</feature>
<dbReference type="Pfam" id="PF13812">
    <property type="entry name" value="PPR_3"/>
    <property type="match status" value="1"/>
</dbReference>
<dbReference type="EMBL" id="JH971389">
    <property type="protein sequence ID" value="EKM80257.1"/>
    <property type="molecule type" value="Genomic_DNA"/>
</dbReference>
<evidence type="ECO:0000256" key="1">
    <source>
        <dbReference type="ARBA" id="ARBA00006192"/>
    </source>
</evidence>
<name>K5XB17_AGABU</name>
<dbReference type="InParanoid" id="K5XB17"/>
<keyword evidence="7" id="KW-1185">Reference proteome</keyword>
<dbReference type="STRING" id="597362.K5XB17"/>
<protein>
    <recommendedName>
        <fullName evidence="8">Pentacotripeptide-repeat region of PRORP domain-containing protein</fullName>
    </recommendedName>
</protein>
<evidence type="ECO:0000256" key="3">
    <source>
        <dbReference type="ARBA" id="ARBA00044493"/>
    </source>
</evidence>